<dbReference type="RefSeq" id="XP_041220079.1">
    <property type="nucleotide sequence ID" value="XM_041375815.1"/>
</dbReference>
<dbReference type="PANTHER" id="PTHR28498:SF1">
    <property type="entry name" value="ZINC FINGER SWIM DOMAIN-CONTAINING PROTEIN 7"/>
    <property type="match status" value="1"/>
</dbReference>
<keyword evidence="2" id="KW-1185">Reference proteome</keyword>
<dbReference type="PANTHER" id="PTHR28498">
    <property type="entry name" value="ZINC FINGER SWIM DOMAIN-CONTAINING PROTEIN 7"/>
    <property type="match status" value="1"/>
</dbReference>
<accession>A0AAD4DV57</accession>
<evidence type="ECO:0000313" key="2">
    <source>
        <dbReference type="Proteomes" id="UP001195769"/>
    </source>
</evidence>
<sequence length="95" mass="10645">VEEGIEMLRTLLPDTMIIAALDIIDREGVVKYKTSWGRHHYEVMGTTSTYTVFPHLDVASTAVSSYCTCPSFAFAVLISENHLMVRTYISMVIAE</sequence>
<comment type="caution">
    <text evidence="1">The sequence shown here is derived from an EMBL/GenBank/DDBJ whole genome shotgun (WGS) entry which is preliminary data.</text>
</comment>
<protein>
    <submittedName>
        <fullName evidence="1">Uncharacterized protein</fullName>
    </submittedName>
</protein>
<gene>
    <name evidence="1" type="ORF">F5891DRAFT_961460</name>
</gene>
<organism evidence="1 2">
    <name type="scientific">Suillus fuscotomentosus</name>
    <dbReference type="NCBI Taxonomy" id="1912939"/>
    <lineage>
        <taxon>Eukaryota</taxon>
        <taxon>Fungi</taxon>
        <taxon>Dikarya</taxon>
        <taxon>Basidiomycota</taxon>
        <taxon>Agaricomycotina</taxon>
        <taxon>Agaricomycetes</taxon>
        <taxon>Agaricomycetidae</taxon>
        <taxon>Boletales</taxon>
        <taxon>Suillineae</taxon>
        <taxon>Suillaceae</taxon>
        <taxon>Suillus</taxon>
    </lineage>
</organism>
<dbReference type="GO" id="GO:0000724">
    <property type="term" value="P:double-strand break repair via homologous recombination"/>
    <property type="evidence" value="ECO:0007669"/>
    <property type="project" value="TreeGrafter"/>
</dbReference>
<evidence type="ECO:0000313" key="1">
    <source>
        <dbReference type="EMBL" id="KAG1894503.1"/>
    </source>
</evidence>
<feature type="non-terminal residue" evidence="1">
    <location>
        <position position="95"/>
    </location>
</feature>
<dbReference type="AlphaFoldDB" id="A0AAD4DV57"/>
<dbReference type="GeneID" id="64670113"/>
<name>A0AAD4DV57_9AGAM</name>
<reference evidence="1" key="1">
    <citation type="journal article" date="2020" name="New Phytol.">
        <title>Comparative genomics reveals dynamic genome evolution in host specialist ectomycorrhizal fungi.</title>
        <authorList>
            <person name="Lofgren L.A."/>
            <person name="Nguyen N.H."/>
            <person name="Vilgalys R."/>
            <person name="Ruytinx J."/>
            <person name="Liao H.L."/>
            <person name="Branco S."/>
            <person name="Kuo A."/>
            <person name="LaButti K."/>
            <person name="Lipzen A."/>
            <person name="Andreopoulos W."/>
            <person name="Pangilinan J."/>
            <person name="Riley R."/>
            <person name="Hundley H."/>
            <person name="Na H."/>
            <person name="Barry K."/>
            <person name="Grigoriev I.V."/>
            <person name="Stajich J.E."/>
            <person name="Kennedy P.G."/>
        </authorList>
    </citation>
    <scope>NUCLEOTIDE SEQUENCE</scope>
    <source>
        <strain evidence="1">FC203</strain>
    </source>
</reference>
<dbReference type="EMBL" id="JABBWK010000079">
    <property type="protein sequence ID" value="KAG1894503.1"/>
    <property type="molecule type" value="Genomic_DNA"/>
</dbReference>
<dbReference type="Proteomes" id="UP001195769">
    <property type="component" value="Unassembled WGS sequence"/>
</dbReference>
<proteinExistence type="predicted"/>